<feature type="non-terminal residue" evidence="2">
    <location>
        <position position="1"/>
    </location>
</feature>
<evidence type="ECO:0000313" key="2">
    <source>
        <dbReference type="EMBL" id="CAE8741547.1"/>
    </source>
</evidence>
<organism evidence="2 3">
    <name type="scientific">Polarella glacialis</name>
    <name type="common">Dinoflagellate</name>
    <dbReference type="NCBI Taxonomy" id="89957"/>
    <lineage>
        <taxon>Eukaryota</taxon>
        <taxon>Sar</taxon>
        <taxon>Alveolata</taxon>
        <taxon>Dinophyceae</taxon>
        <taxon>Suessiales</taxon>
        <taxon>Suessiaceae</taxon>
        <taxon>Polarella</taxon>
    </lineage>
</organism>
<comment type="caution">
    <text evidence="2">The sequence shown here is derived from an EMBL/GenBank/DDBJ whole genome shotgun (WGS) entry which is preliminary data.</text>
</comment>
<sequence length="89" mass="10013">CCTWPEPYHVPTISLSRYFEAEGSVTPDLTALVREVRAACEEDGFFVVVDHGVDEQLMERQRRECLAPTFGILRQTSAVDCDRHGGRDA</sequence>
<proteinExistence type="predicted"/>
<evidence type="ECO:0000259" key="1">
    <source>
        <dbReference type="Pfam" id="PF14226"/>
    </source>
</evidence>
<dbReference type="EMBL" id="CAJNNW010037400">
    <property type="protein sequence ID" value="CAE8741547.1"/>
    <property type="molecule type" value="Genomic_DNA"/>
</dbReference>
<dbReference type="SUPFAM" id="SSF51197">
    <property type="entry name" value="Clavaminate synthase-like"/>
    <property type="match status" value="1"/>
</dbReference>
<feature type="domain" description="Non-haem dioxygenase N-terminal" evidence="1">
    <location>
        <begin position="10"/>
        <end position="63"/>
    </location>
</feature>
<dbReference type="Gene3D" id="2.60.120.330">
    <property type="entry name" value="B-lactam Antibiotic, Isopenicillin N Synthase, Chain"/>
    <property type="match status" value="1"/>
</dbReference>
<dbReference type="AlphaFoldDB" id="A0A813LWC5"/>
<protein>
    <recommendedName>
        <fullName evidence="1">Non-haem dioxygenase N-terminal domain-containing protein</fullName>
    </recommendedName>
</protein>
<accession>A0A813LWC5</accession>
<gene>
    <name evidence="2" type="ORF">PGLA2088_LOCUS50534</name>
</gene>
<evidence type="ECO:0000313" key="3">
    <source>
        <dbReference type="Proteomes" id="UP000626109"/>
    </source>
</evidence>
<name>A0A813LWC5_POLGL</name>
<dbReference type="Proteomes" id="UP000626109">
    <property type="component" value="Unassembled WGS sequence"/>
</dbReference>
<reference evidence="2" key="1">
    <citation type="submission" date="2021-02" db="EMBL/GenBank/DDBJ databases">
        <authorList>
            <person name="Dougan E. K."/>
            <person name="Rhodes N."/>
            <person name="Thang M."/>
            <person name="Chan C."/>
        </authorList>
    </citation>
    <scope>NUCLEOTIDE SEQUENCE</scope>
</reference>
<dbReference type="Pfam" id="PF14226">
    <property type="entry name" value="DIOX_N"/>
    <property type="match status" value="1"/>
</dbReference>
<dbReference type="InterPro" id="IPR027443">
    <property type="entry name" value="IPNS-like_sf"/>
</dbReference>
<dbReference type="InterPro" id="IPR026992">
    <property type="entry name" value="DIOX_N"/>
</dbReference>